<evidence type="ECO:0000259" key="6">
    <source>
        <dbReference type="Pfam" id="PF08543"/>
    </source>
</evidence>
<evidence type="ECO:0000256" key="2">
    <source>
        <dbReference type="ARBA" id="ARBA00022679"/>
    </source>
</evidence>
<dbReference type="InterPro" id="IPR013749">
    <property type="entry name" value="PM/HMP-P_kinase-1"/>
</dbReference>
<comment type="caution">
    <text evidence="7">The sequence shown here is derived from an EMBL/GenBank/DDBJ whole genome shotgun (WGS) entry which is preliminary data.</text>
</comment>
<evidence type="ECO:0000256" key="5">
    <source>
        <dbReference type="ARBA" id="ARBA00022840"/>
    </source>
</evidence>
<reference evidence="7" key="1">
    <citation type="submission" date="2021-10" db="EMBL/GenBank/DDBJ databases">
        <title>Anaerobic single-cell dispensing facilitates the cultivation of human gut bacteria.</title>
        <authorList>
            <person name="Afrizal A."/>
        </authorList>
    </citation>
    <scope>NUCLEOTIDE SEQUENCE</scope>
    <source>
        <strain evidence="7">CLA-AA-H250</strain>
    </source>
</reference>
<dbReference type="Gene3D" id="3.40.1190.20">
    <property type="match status" value="1"/>
</dbReference>
<dbReference type="AlphaFoldDB" id="A0AAE3AK22"/>
<organism evidence="7 8">
    <name type="scientific">Hominenteromicrobium mulieris</name>
    <dbReference type="NCBI Taxonomy" id="2885357"/>
    <lineage>
        <taxon>Bacteria</taxon>
        <taxon>Bacillati</taxon>
        <taxon>Bacillota</taxon>
        <taxon>Clostridia</taxon>
        <taxon>Eubacteriales</taxon>
        <taxon>Oscillospiraceae</taxon>
        <taxon>Hominenteromicrobium</taxon>
    </lineage>
</organism>
<evidence type="ECO:0000256" key="4">
    <source>
        <dbReference type="ARBA" id="ARBA00022777"/>
    </source>
</evidence>
<keyword evidence="2 7" id="KW-0808">Transferase</keyword>
<dbReference type="PANTHER" id="PTHR10534">
    <property type="entry name" value="PYRIDOXAL KINASE"/>
    <property type="match status" value="1"/>
</dbReference>
<dbReference type="RefSeq" id="WP_308448554.1">
    <property type="nucleotide sequence ID" value="NZ_JAJEQC010000002.1"/>
</dbReference>
<keyword evidence="8" id="KW-1185">Reference proteome</keyword>
<sequence>MQFLNTEEKPRRAAVINDLSGAGKCSLTVMLPVLSALGCETSVLPTAVLSTHGGFKDPVYRDLTDDMLKTAQHWKREGAAFEGICSGYLSSREQIDTVREIFELFTDEHSRPLRLVDPVMGDNGTLYGIFNKETAQSMTRLCKKADILTPNMTEAYCLLHEPFKDGPYDEKELKRVMKALSDFGPKVVILTGAYTDGEKIGAACYDREKDETALVLSDRVPGKYHGTGDIFAAVMLGAMLNGKTVKEACAAAVRYTAKCIEETRKACGDNTIWGVKFEKCLPFLMHDVLTENDK</sequence>
<keyword evidence="5" id="KW-0067">ATP-binding</keyword>
<evidence type="ECO:0000313" key="8">
    <source>
        <dbReference type="Proteomes" id="UP001199424"/>
    </source>
</evidence>
<feature type="domain" description="Pyridoxamine kinase/Phosphomethylpyrimidine kinase" evidence="6">
    <location>
        <begin position="64"/>
        <end position="263"/>
    </location>
</feature>
<dbReference type="PANTHER" id="PTHR10534:SF2">
    <property type="entry name" value="PYRIDOXAL KINASE"/>
    <property type="match status" value="1"/>
</dbReference>
<dbReference type="Proteomes" id="UP001199424">
    <property type="component" value="Unassembled WGS sequence"/>
</dbReference>
<dbReference type="GO" id="GO:0008478">
    <property type="term" value="F:pyridoxal kinase activity"/>
    <property type="evidence" value="ECO:0007669"/>
    <property type="project" value="UniProtKB-EC"/>
</dbReference>
<dbReference type="GO" id="GO:0009443">
    <property type="term" value="P:pyridoxal 5'-phosphate salvage"/>
    <property type="evidence" value="ECO:0007669"/>
    <property type="project" value="InterPro"/>
</dbReference>
<keyword evidence="3" id="KW-0547">Nucleotide-binding</keyword>
<name>A0AAE3AK22_9FIRM</name>
<evidence type="ECO:0000256" key="3">
    <source>
        <dbReference type="ARBA" id="ARBA00022741"/>
    </source>
</evidence>
<dbReference type="SUPFAM" id="SSF53613">
    <property type="entry name" value="Ribokinase-like"/>
    <property type="match status" value="1"/>
</dbReference>
<proteinExistence type="predicted"/>
<protein>
    <recommendedName>
        <fullName evidence="1">pyridoxal kinase</fullName>
        <ecNumber evidence="1">2.7.1.35</ecNumber>
    </recommendedName>
</protein>
<dbReference type="GO" id="GO:0005829">
    <property type="term" value="C:cytosol"/>
    <property type="evidence" value="ECO:0007669"/>
    <property type="project" value="TreeGrafter"/>
</dbReference>
<dbReference type="EMBL" id="JAJEQC010000002">
    <property type="protein sequence ID" value="MCC2135968.1"/>
    <property type="molecule type" value="Genomic_DNA"/>
</dbReference>
<dbReference type="EC" id="2.7.1.35" evidence="1"/>
<evidence type="ECO:0000256" key="1">
    <source>
        <dbReference type="ARBA" id="ARBA00012104"/>
    </source>
</evidence>
<dbReference type="Pfam" id="PF08543">
    <property type="entry name" value="Phos_pyr_kin"/>
    <property type="match status" value="1"/>
</dbReference>
<accession>A0AAE3AK22</accession>
<dbReference type="InterPro" id="IPR004625">
    <property type="entry name" value="PyrdxlKinase"/>
</dbReference>
<gene>
    <name evidence="7" type="ORF">LKD31_02935</name>
</gene>
<keyword evidence="4 7" id="KW-0418">Kinase</keyword>
<dbReference type="NCBIfam" id="NF005491">
    <property type="entry name" value="PRK07105.1"/>
    <property type="match status" value="1"/>
</dbReference>
<evidence type="ECO:0000313" key="7">
    <source>
        <dbReference type="EMBL" id="MCC2135968.1"/>
    </source>
</evidence>
<dbReference type="GO" id="GO:0005524">
    <property type="term" value="F:ATP binding"/>
    <property type="evidence" value="ECO:0007669"/>
    <property type="project" value="UniProtKB-KW"/>
</dbReference>
<dbReference type="InterPro" id="IPR029056">
    <property type="entry name" value="Ribokinase-like"/>
</dbReference>